<accession>A0AAP0PLP9</accession>
<name>A0AAP0PLP9_9MAGN</name>
<evidence type="ECO:0000313" key="2">
    <source>
        <dbReference type="Proteomes" id="UP001419268"/>
    </source>
</evidence>
<comment type="caution">
    <text evidence="1">The sequence shown here is derived from an EMBL/GenBank/DDBJ whole genome shotgun (WGS) entry which is preliminary data.</text>
</comment>
<dbReference type="AlphaFoldDB" id="A0AAP0PLP9"/>
<dbReference type="Proteomes" id="UP001419268">
    <property type="component" value="Unassembled WGS sequence"/>
</dbReference>
<dbReference type="EMBL" id="JBBNAG010000003">
    <property type="protein sequence ID" value="KAK9149303.1"/>
    <property type="molecule type" value="Genomic_DNA"/>
</dbReference>
<protein>
    <submittedName>
        <fullName evidence="1">Uncharacterized protein</fullName>
    </submittedName>
</protein>
<gene>
    <name evidence="1" type="ORF">Scep_008060</name>
</gene>
<keyword evidence="2" id="KW-1185">Reference proteome</keyword>
<organism evidence="1 2">
    <name type="scientific">Stephania cephalantha</name>
    <dbReference type="NCBI Taxonomy" id="152367"/>
    <lineage>
        <taxon>Eukaryota</taxon>
        <taxon>Viridiplantae</taxon>
        <taxon>Streptophyta</taxon>
        <taxon>Embryophyta</taxon>
        <taxon>Tracheophyta</taxon>
        <taxon>Spermatophyta</taxon>
        <taxon>Magnoliopsida</taxon>
        <taxon>Ranunculales</taxon>
        <taxon>Menispermaceae</taxon>
        <taxon>Menispermoideae</taxon>
        <taxon>Cissampelideae</taxon>
        <taxon>Stephania</taxon>
    </lineage>
</organism>
<sequence>MSRGERDAGRGRERARSGKLSMAEFPLMLKAATSWALAAISGVGNVPSHILDFFRGSRISDTHFPQFLIRTPLYEG</sequence>
<proteinExistence type="predicted"/>
<reference evidence="1 2" key="1">
    <citation type="submission" date="2024-01" db="EMBL/GenBank/DDBJ databases">
        <title>Genome assemblies of Stephania.</title>
        <authorList>
            <person name="Yang L."/>
        </authorList>
    </citation>
    <scope>NUCLEOTIDE SEQUENCE [LARGE SCALE GENOMIC DNA]</scope>
    <source>
        <strain evidence="1">JXDWG</strain>
        <tissue evidence="1">Leaf</tissue>
    </source>
</reference>
<evidence type="ECO:0000313" key="1">
    <source>
        <dbReference type="EMBL" id="KAK9149303.1"/>
    </source>
</evidence>